<dbReference type="PANTHER" id="PTHR43386">
    <property type="entry name" value="OLIGOPEPTIDE TRANSPORT SYSTEM PERMEASE PROTEIN APPC"/>
    <property type="match status" value="1"/>
</dbReference>
<feature type="transmembrane region" description="Helical" evidence="7">
    <location>
        <begin position="160"/>
        <end position="178"/>
    </location>
</feature>
<dbReference type="AlphaFoldDB" id="A0AA97I655"/>
<feature type="transmembrane region" description="Helical" evidence="7">
    <location>
        <begin position="217"/>
        <end position="242"/>
    </location>
</feature>
<dbReference type="PANTHER" id="PTHR43386:SF1">
    <property type="entry name" value="D,D-DIPEPTIDE TRANSPORT SYSTEM PERMEASE PROTEIN DDPC-RELATED"/>
    <property type="match status" value="1"/>
</dbReference>
<evidence type="ECO:0000313" key="10">
    <source>
        <dbReference type="EMBL" id="WOF22782.1"/>
    </source>
</evidence>
<comment type="subcellular location">
    <subcellularLocation>
        <location evidence="1 7">Cell membrane</location>
        <topology evidence="1 7">Multi-pass membrane protein</topology>
    </subcellularLocation>
</comment>
<evidence type="ECO:0000259" key="9">
    <source>
        <dbReference type="PROSITE" id="PS50928"/>
    </source>
</evidence>
<dbReference type="EMBL" id="CP118157">
    <property type="protein sequence ID" value="WOF22782.1"/>
    <property type="molecule type" value="Genomic_DNA"/>
</dbReference>
<keyword evidence="6 7" id="KW-0472">Membrane</keyword>
<protein>
    <submittedName>
        <fullName evidence="10">ABC transporter permease</fullName>
    </submittedName>
</protein>
<evidence type="ECO:0000256" key="5">
    <source>
        <dbReference type="ARBA" id="ARBA00022989"/>
    </source>
</evidence>
<dbReference type="Proteomes" id="UP001305498">
    <property type="component" value="Chromosome"/>
</dbReference>
<feature type="transmembrane region" description="Helical" evidence="7">
    <location>
        <begin position="262"/>
        <end position="284"/>
    </location>
</feature>
<keyword evidence="4 7" id="KW-0812">Transmembrane</keyword>
<keyword evidence="11" id="KW-1185">Reference proteome</keyword>
<dbReference type="GO" id="GO:0055085">
    <property type="term" value="P:transmembrane transport"/>
    <property type="evidence" value="ECO:0007669"/>
    <property type="project" value="InterPro"/>
</dbReference>
<reference evidence="10 11" key="1">
    <citation type="submission" date="2023-02" db="EMBL/GenBank/DDBJ databases">
        <title>Microbacterium betulae sp. nov., isolated from birch wood.</title>
        <authorList>
            <person name="Pasciak M."/>
            <person name="Pawlik K.J."/>
            <person name="Martynowski D."/>
            <person name="Laczmanski L."/>
            <person name="Ciekot J."/>
            <person name="Szponar B."/>
            <person name="Wojcik-Fatla A."/>
            <person name="Mackiewicz B."/>
            <person name="Farian E."/>
            <person name="Cholewa G."/>
            <person name="Cholewa A."/>
            <person name="Dutkiewicz J."/>
        </authorList>
    </citation>
    <scope>NUCLEOTIDE SEQUENCE [LARGE SCALE GENOMIC DNA]</scope>
    <source>
        <strain evidence="10 11">AB</strain>
    </source>
</reference>
<evidence type="ECO:0000256" key="6">
    <source>
        <dbReference type="ARBA" id="ARBA00023136"/>
    </source>
</evidence>
<gene>
    <name evidence="10" type="ORF">N8K70_15520</name>
</gene>
<name>A0AA97I655_9MICO</name>
<organism evidence="10 11">
    <name type="scientific">Microbacterium betulae</name>
    <dbReference type="NCBI Taxonomy" id="2981139"/>
    <lineage>
        <taxon>Bacteria</taxon>
        <taxon>Bacillati</taxon>
        <taxon>Actinomycetota</taxon>
        <taxon>Actinomycetes</taxon>
        <taxon>Micrococcales</taxon>
        <taxon>Microbacteriaceae</taxon>
        <taxon>Microbacterium</taxon>
    </lineage>
</organism>
<proteinExistence type="inferred from homology"/>
<feature type="domain" description="ABC transmembrane type-1" evidence="9">
    <location>
        <begin position="100"/>
        <end position="285"/>
    </location>
</feature>
<evidence type="ECO:0000256" key="1">
    <source>
        <dbReference type="ARBA" id="ARBA00004651"/>
    </source>
</evidence>
<sequence>MTAVTIDDTTETVVPLPPAPSRRAAGRRPRAIRPSVVVAVVVLVAVVSWAFFPQLWTPYDPLVGDGSIARQPPSLAHPFGTDAIGRDLFARVVYGSSLSLQASLVAVAVAFVISSVVGLLAGFLGGWLDEVLMRVVDVLLSIPSLLVSLLLVTALGFGTLNVAIAVGIGSVAQFSRVMRSEVLKVRTSGFVEAAQGSGARWWDILLRHVFPHAAGPVLSLVALEFGGAILAIASLSFLGYGAQPPTPEWGSLISDGRQYLATAWWLTTLPGLVIVVLVLTTNTLSRAIGGRRA</sequence>
<keyword evidence="2 7" id="KW-0813">Transport</keyword>
<comment type="similarity">
    <text evidence="7">Belongs to the binding-protein-dependent transport system permease family.</text>
</comment>
<accession>A0AA97I655</accession>
<dbReference type="Pfam" id="PF00528">
    <property type="entry name" value="BPD_transp_1"/>
    <property type="match status" value="1"/>
</dbReference>
<dbReference type="CDD" id="cd06261">
    <property type="entry name" value="TM_PBP2"/>
    <property type="match status" value="1"/>
</dbReference>
<evidence type="ECO:0000256" key="2">
    <source>
        <dbReference type="ARBA" id="ARBA00022448"/>
    </source>
</evidence>
<dbReference type="RefSeq" id="WP_317139253.1">
    <property type="nucleotide sequence ID" value="NZ_CP118157.1"/>
</dbReference>
<evidence type="ECO:0000256" key="4">
    <source>
        <dbReference type="ARBA" id="ARBA00022692"/>
    </source>
</evidence>
<evidence type="ECO:0000313" key="11">
    <source>
        <dbReference type="Proteomes" id="UP001305498"/>
    </source>
</evidence>
<dbReference type="Gene3D" id="1.10.3720.10">
    <property type="entry name" value="MetI-like"/>
    <property type="match status" value="1"/>
</dbReference>
<feature type="transmembrane region" description="Helical" evidence="7">
    <location>
        <begin position="104"/>
        <end position="128"/>
    </location>
</feature>
<dbReference type="PROSITE" id="PS50928">
    <property type="entry name" value="ABC_TM1"/>
    <property type="match status" value="1"/>
</dbReference>
<dbReference type="InterPro" id="IPR035906">
    <property type="entry name" value="MetI-like_sf"/>
</dbReference>
<evidence type="ECO:0000256" key="7">
    <source>
        <dbReference type="RuleBase" id="RU363032"/>
    </source>
</evidence>
<dbReference type="GO" id="GO:0005886">
    <property type="term" value="C:plasma membrane"/>
    <property type="evidence" value="ECO:0007669"/>
    <property type="project" value="UniProtKB-SubCell"/>
</dbReference>
<dbReference type="InterPro" id="IPR000515">
    <property type="entry name" value="MetI-like"/>
</dbReference>
<dbReference type="SUPFAM" id="SSF161098">
    <property type="entry name" value="MetI-like"/>
    <property type="match status" value="1"/>
</dbReference>
<feature type="transmembrane region" description="Helical" evidence="7">
    <location>
        <begin position="135"/>
        <end position="154"/>
    </location>
</feature>
<keyword evidence="3" id="KW-1003">Cell membrane</keyword>
<evidence type="ECO:0000256" key="3">
    <source>
        <dbReference type="ARBA" id="ARBA00022475"/>
    </source>
</evidence>
<feature type="region of interest" description="Disordered" evidence="8">
    <location>
        <begin position="1"/>
        <end position="25"/>
    </location>
</feature>
<dbReference type="InterPro" id="IPR050366">
    <property type="entry name" value="BP-dependent_transpt_permease"/>
</dbReference>
<evidence type="ECO:0000256" key="8">
    <source>
        <dbReference type="SAM" id="MobiDB-lite"/>
    </source>
</evidence>
<dbReference type="KEGG" id="mbet:N8K70_15520"/>
<feature type="transmembrane region" description="Helical" evidence="7">
    <location>
        <begin position="31"/>
        <end position="52"/>
    </location>
</feature>
<keyword evidence="5 7" id="KW-1133">Transmembrane helix</keyword>